<comment type="subcellular location">
    <subcellularLocation>
        <location evidence="1">Cell membrane</location>
        <topology evidence="1">Multi-pass membrane protein</topology>
    </subcellularLocation>
</comment>
<evidence type="ECO:0000256" key="2">
    <source>
        <dbReference type="ARBA" id="ARBA00022448"/>
    </source>
</evidence>
<proteinExistence type="predicted"/>
<evidence type="ECO:0000256" key="7">
    <source>
        <dbReference type="ARBA" id="ARBA00023136"/>
    </source>
</evidence>
<feature type="transmembrane region" description="Helical" evidence="8">
    <location>
        <begin position="234"/>
        <end position="252"/>
    </location>
</feature>
<protein>
    <submittedName>
        <fullName evidence="9">Potassium transporter TrkH</fullName>
    </submittedName>
</protein>
<dbReference type="GO" id="GO:0008324">
    <property type="term" value="F:monoatomic cation transmembrane transporter activity"/>
    <property type="evidence" value="ECO:0007669"/>
    <property type="project" value="InterPro"/>
</dbReference>
<dbReference type="RefSeq" id="WP_187032060.1">
    <property type="nucleotide sequence ID" value="NZ_AP023420.1"/>
</dbReference>
<dbReference type="PANTHER" id="PTHR32024">
    <property type="entry name" value="TRK SYSTEM POTASSIUM UPTAKE PROTEIN TRKG-RELATED"/>
    <property type="match status" value="1"/>
</dbReference>
<evidence type="ECO:0000256" key="6">
    <source>
        <dbReference type="ARBA" id="ARBA00023065"/>
    </source>
</evidence>
<keyword evidence="6" id="KW-0406">Ion transport</keyword>
<feature type="transmembrane region" description="Helical" evidence="8">
    <location>
        <begin position="349"/>
        <end position="370"/>
    </location>
</feature>
<keyword evidence="3" id="KW-1003">Cell membrane</keyword>
<evidence type="ECO:0000256" key="8">
    <source>
        <dbReference type="SAM" id="Phobius"/>
    </source>
</evidence>
<evidence type="ECO:0000256" key="4">
    <source>
        <dbReference type="ARBA" id="ARBA00022692"/>
    </source>
</evidence>
<keyword evidence="4 8" id="KW-0812">Transmembrane</keyword>
<evidence type="ECO:0000313" key="9">
    <source>
        <dbReference type="EMBL" id="BCK84335.1"/>
    </source>
</evidence>
<dbReference type="KEGG" id="pfaa:MM59RIKEN_16540"/>
<keyword evidence="2" id="KW-0813">Transport</keyword>
<dbReference type="GO" id="GO:0030001">
    <property type="term" value="P:metal ion transport"/>
    <property type="evidence" value="ECO:0007669"/>
    <property type="project" value="UniProtKB-ARBA"/>
</dbReference>
<feature type="transmembrane region" description="Helical" evidence="8">
    <location>
        <begin position="76"/>
        <end position="99"/>
    </location>
</feature>
<accession>A0A810QCP0</accession>
<dbReference type="EMBL" id="AP023420">
    <property type="protein sequence ID" value="BCK84335.1"/>
    <property type="molecule type" value="Genomic_DNA"/>
</dbReference>
<dbReference type="AlphaFoldDB" id="A0A810QCP0"/>
<dbReference type="PANTHER" id="PTHR32024:SF1">
    <property type="entry name" value="KTR SYSTEM POTASSIUM UPTAKE PROTEIN B"/>
    <property type="match status" value="1"/>
</dbReference>
<feature type="transmembrane region" description="Helical" evidence="8">
    <location>
        <begin position="191"/>
        <end position="213"/>
    </location>
</feature>
<reference evidence="9" key="1">
    <citation type="submission" date="2020-09" db="EMBL/GenBank/DDBJ databases">
        <title>New species isolated from human feces.</title>
        <authorList>
            <person name="Kitahara M."/>
            <person name="Shigeno Y."/>
            <person name="Shime M."/>
            <person name="Matsumoto Y."/>
            <person name="Nakamura S."/>
            <person name="Motooka D."/>
            <person name="Fukuoka S."/>
            <person name="Nishikawa H."/>
            <person name="Benno Y."/>
        </authorList>
    </citation>
    <scope>NUCLEOTIDE SEQUENCE</scope>
    <source>
        <strain evidence="9">MM59</strain>
    </source>
</reference>
<feature type="transmembrane region" description="Helical" evidence="8">
    <location>
        <begin position="45"/>
        <end position="64"/>
    </location>
</feature>
<feature type="transmembrane region" description="Helical" evidence="8">
    <location>
        <begin position="309"/>
        <end position="328"/>
    </location>
</feature>
<evidence type="ECO:0000256" key="3">
    <source>
        <dbReference type="ARBA" id="ARBA00022475"/>
    </source>
</evidence>
<evidence type="ECO:0000256" key="5">
    <source>
        <dbReference type="ARBA" id="ARBA00022989"/>
    </source>
</evidence>
<dbReference type="Pfam" id="PF02386">
    <property type="entry name" value="TrkH"/>
    <property type="match status" value="1"/>
</dbReference>
<keyword evidence="5 8" id="KW-1133">Transmembrane helix</keyword>
<dbReference type="Proteomes" id="UP000679848">
    <property type="component" value="Chromosome"/>
</dbReference>
<evidence type="ECO:0000313" key="10">
    <source>
        <dbReference type="Proteomes" id="UP000679848"/>
    </source>
</evidence>
<feature type="transmembrane region" description="Helical" evidence="8">
    <location>
        <begin position="12"/>
        <end position="33"/>
    </location>
</feature>
<keyword evidence="7 8" id="KW-0472">Membrane</keyword>
<sequence>MWPIRANRHTTSLRAMILGFLLVILAGSVLLMLPISTREGVRTPFLETLFTSTSAVCVTGLVIHDTATYWSAFGQLVILLLIQIGGLGVVTVAGAFAILSGRRIGLMQRSTMQEAIAAPKVGGIVRLTGFILKAALVMELAGTALLLPTFSREFGFFQGAWYALFHAVSAFCNAGFDLMGIKAPFSSLTDYAAHPVVNITIMLLIILGGIGFLTWDDIRTNRLRLRKYRMQSKVILTVTLALILIPAVYFFFCEFSWAPMKERVLLSLFQAVTPRTAGFNTADLTAMSETGQAITTLLMLIGGSPGSTAGGMKTTTLAVLLASALAVFRQRENPQFFGRRVSHETVLQASTILMMYLALFLGGGLVISGVEDLPVLSCLFETASAVGTVGLSLGLTPELGALSHLILIVLMFFGRVGGLTLIFAALSKTQTGGAKLPQERITVG</sequence>
<gene>
    <name evidence="9" type="ORF">MM59RIKEN_16540</name>
</gene>
<evidence type="ECO:0000256" key="1">
    <source>
        <dbReference type="ARBA" id="ARBA00004651"/>
    </source>
</evidence>
<organism evidence="9 10">
    <name type="scientific">Pusillibacter faecalis</name>
    <dbReference type="NCBI Taxonomy" id="2714358"/>
    <lineage>
        <taxon>Bacteria</taxon>
        <taxon>Bacillati</taxon>
        <taxon>Bacillota</taxon>
        <taxon>Clostridia</taxon>
        <taxon>Eubacteriales</taxon>
        <taxon>Oscillospiraceae</taxon>
        <taxon>Pusillibacter</taxon>
    </lineage>
</organism>
<dbReference type="GO" id="GO:0005886">
    <property type="term" value="C:plasma membrane"/>
    <property type="evidence" value="ECO:0007669"/>
    <property type="project" value="UniProtKB-SubCell"/>
</dbReference>
<feature type="transmembrane region" description="Helical" evidence="8">
    <location>
        <begin position="401"/>
        <end position="426"/>
    </location>
</feature>
<feature type="transmembrane region" description="Helical" evidence="8">
    <location>
        <begin position="160"/>
        <end position="179"/>
    </location>
</feature>
<keyword evidence="10" id="KW-1185">Reference proteome</keyword>
<dbReference type="InterPro" id="IPR003445">
    <property type="entry name" value="Cat_transpt"/>
</dbReference>
<name>A0A810QCP0_9FIRM</name>